<feature type="transmembrane region" description="Helical" evidence="1">
    <location>
        <begin position="37"/>
        <end position="55"/>
    </location>
</feature>
<comment type="caution">
    <text evidence="2">The sequence shown here is derived from an EMBL/GenBank/DDBJ whole genome shotgun (WGS) entry which is preliminary data.</text>
</comment>
<dbReference type="EMBL" id="BAABCW010000029">
    <property type="protein sequence ID" value="GAA3522318.1"/>
    <property type="molecule type" value="Genomic_DNA"/>
</dbReference>
<accession>A0ABP6UTS3</accession>
<dbReference type="RefSeq" id="WP_344930698.1">
    <property type="nucleotide sequence ID" value="NZ_BAABCW010000029.1"/>
</dbReference>
<organism evidence="2 3">
    <name type="scientific">Aquimarina addita</name>
    <dbReference type="NCBI Taxonomy" id="870485"/>
    <lineage>
        <taxon>Bacteria</taxon>
        <taxon>Pseudomonadati</taxon>
        <taxon>Bacteroidota</taxon>
        <taxon>Flavobacteriia</taxon>
        <taxon>Flavobacteriales</taxon>
        <taxon>Flavobacteriaceae</taxon>
        <taxon>Aquimarina</taxon>
    </lineage>
</organism>
<evidence type="ECO:0000313" key="2">
    <source>
        <dbReference type="EMBL" id="GAA3522318.1"/>
    </source>
</evidence>
<gene>
    <name evidence="2" type="ORF">GCM10022393_41070</name>
</gene>
<evidence type="ECO:0000256" key="1">
    <source>
        <dbReference type="SAM" id="Phobius"/>
    </source>
</evidence>
<evidence type="ECO:0000313" key="3">
    <source>
        <dbReference type="Proteomes" id="UP001500459"/>
    </source>
</evidence>
<sequence length="73" mass="8748">MTSEFINCFELDIAKDIPAELTFYKNQYQTLTHHNHIYKQVLIGATTVLCLYVLYKTLERYENKKKNKETSYH</sequence>
<name>A0ABP6UTS3_9FLAO</name>
<keyword evidence="1" id="KW-0812">Transmembrane</keyword>
<reference evidence="3" key="1">
    <citation type="journal article" date="2019" name="Int. J. Syst. Evol. Microbiol.">
        <title>The Global Catalogue of Microorganisms (GCM) 10K type strain sequencing project: providing services to taxonomists for standard genome sequencing and annotation.</title>
        <authorList>
            <consortium name="The Broad Institute Genomics Platform"/>
            <consortium name="The Broad Institute Genome Sequencing Center for Infectious Disease"/>
            <person name="Wu L."/>
            <person name="Ma J."/>
        </authorList>
    </citation>
    <scope>NUCLEOTIDE SEQUENCE [LARGE SCALE GENOMIC DNA]</scope>
    <source>
        <strain evidence="3">JCM 17106</strain>
    </source>
</reference>
<keyword evidence="3" id="KW-1185">Reference proteome</keyword>
<keyword evidence="1" id="KW-1133">Transmembrane helix</keyword>
<protein>
    <submittedName>
        <fullName evidence="2">Uncharacterized protein</fullName>
    </submittedName>
</protein>
<keyword evidence="1" id="KW-0472">Membrane</keyword>
<dbReference type="Proteomes" id="UP001500459">
    <property type="component" value="Unassembled WGS sequence"/>
</dbReference>
<proteinExistence type="predicted"/>